<dbReference type="Proteomes" id="UP000546244">
    <property type="component" value="Unassembled WGS sequence"/>
</dbReference>
<comment type="caution">
    <text evidence="1">The sequence shown here is derived from an EMBL/GenBank/DDBJ whole genome shotgun (WGS) entry which is preliminary data.</text>
</comment>
<accession>A0A7X1A9C3</accession>
<name>A0A7X1A9C3_9LIST</name>
<organism evidence="1 2">
    <name type="scientific">Listeria booriae</name>
    <dbReference type="NCBI Taxonomy" id="1552123"/>
    <lineage>
        <taxon>Bacteria</taxon>
        <taxon>Bacillati</taxon>
        <taxon>Bacillota</taxon>
        <taxon>Bacilli</taxon>
        <taxon>Bacillales</taxon>
        <taxon>Listeriaceae</taxon>
        <taxon>Listeria</taxon>
    </lineage>
</organism>
<dbReference type="EMBL" id="JAARMV010000008">
    <property type="protein sequence ID" value="MBC2373672.1"/>
    <property type="molecule type" value="Genomic_DNA"/>
</dbReference>
<dbReference type="AlphaFoldDB" id="A0A7X1A9C3"/>
<gene>
    <name evidence="1" type="ORF">HBP98_16800</name>
</gene>
<evidence type="ECO:0000313" key="2">
    <source>
        <dbReference type="Proteomes" id="UP000546244"/>
    </source>
</evidence>
<protein>
    <submittedName>
        <fullName evidence="1">Uncharacterized protein</fullName>
    </submittedName>
</protein>
<reference evidence="1 2" key="1">
    <citation type="submission" date="2020-03" db="EMBL/GenBank/DDBJ databases">
        <title>Soil Listeria distribution.</title>
        <authorList>
            <person name="Liao J."/>
            <person name="Wiedmann M."/>
        </authorList>
    </citation>
    <scope>NUCLEOTIDE SEQUENCE [LARGE SCALE GENOMIC DNA]</scope>
    <source>
        <strain evidence="1 2">FSL L7-1850</strain>
    </source>
</reference>
<proteinExistence type="predicted"/>
<dbReference type="RefSeq" id="WP_185620038.1">
    <property type="nucleotide sequence ID" value="NZ_JAARMV010000008.1"/>
</dbReference>
<evidence type="ECO:0000313" key="1">
    <source>
        <dbReference type="EMBL" id="MBC2373672.1"/>
    </source>
</evidence>
<sequence length="131" mass="15404">MQGSEKQVQWAERIKTNVDRQVQILSEAFIQELQVSERVKEGKYDSYVERWYLGLVPAMQQDTAQFYLDNFGELAGKLETDGESLYLVYQYIISTELGVHMPSKYNYELTLAYNKIQPDESFRMEILKPFN</sequence>